<dbReference type="InterPro" id="IPR056030">
    <property type="entry name" value="DUF7611"/>
</dbReference>
<dbReference type="OrthoDB" id="4356615at2759"/>
<feature type="compositionally biased region" description="Polar residues" evidence="1">
    <location>
        <begin position="580"/>
        <end position="592"/>
    </location>
</feature>
<dbReference type="Pfam" id="PF24586">
    <property type="entry name" value="DUF7611"/>
    <property type="match status" value="1"/>
</dbReference>
<keyword evidence="7" id="KW-1185">Reference proteome</keyword>
<accession>A0A6G1K5H6</accession>
<evidence type="ECO:0000259" key="4">
    <source>
        <dbReference type="Pfam" id="PF24588"/>
    </source>
</evidence>
<feature type="region of interest" description="Disordered" evidence="1">
    <location>
        <begin position="225"/>
        <end position="592"/>
    </location>
</feature>
<evidence type="ECO:0000313" key="6">
    <source>
        <dbReference type="EMBL" id="KAF2708058.1"/>
    </source>
</evidence>
<feature type="domain" description="DUF7613" evidence="4">
    <location>
        <begin position="1052"/>
        <end position="1209"/>
    </location>
</feature>
<evidence type="ECO:0000259" key="5">
    <source>
        <dbReference type="Pfam" id="PF24589"/>
    </source>
</evidence>
<feature type="compositionally biased region" description="Polar residues" evidence="1">
    <location>
        <begin position="393"/>
        <end position="410"/>
    </location>
</feature>
<feature type="domain" description="DUF7612" evidence="3">
    <location>
        <begin position="912"/>
        <end position="1048"/>
    </location>
</feature>
<organism evidence="6 7">
    <name type="scientific">Pleomassaria siparia CBS 279.74</name>
    <dbReference type="NCBI Taxonomy" id="1314801"/>
    <lineage>
        <taxon>Eukaryota</taxon>
        <taxon>Fungi</taxon>
        <taxon>Dikarya</taxon>
        <taxon>Ascomycota</taxon>
        <taxon>Pezizomycotina</taxon>
        <taxon>Dothideomycetes</taxon>
        <taxon>Pleosporomycetidae</taxon>
        <taxon>Pleosporales</taxon>
        <taxon>Pleomassariaceae</taxon>
        <taxon>Pleomassaria</taxon>
    </lineage>
</organism>
<dbReference type="InterPro" id="IPR056032">
    <property type="entry name" value="DUF7613"/>
</dbReference>
<dbReference type="Pfam" id="PF24587">
    <property type="entry name" value="DUF7612"/>
    <property type="match status" value="1"/>
</dbReference>
<feature type="region of interest" description="Disordered" evidence="1">
    <location>
        <begin position="60"/>
        <end position="121"/>
    </location>
</feature>
<sequence length="1373" mass="152267">MTEAQESSKLFSKRWKTKIFSHDNAPTKDFKSKLESKLNLEKPNPNYKHDDELNAFLNPSAQTSEAQNHAATAAISTGTNKPKIDIAKAQRWPGAQDLPGSAVGRSPSIAGGLRTGKTRKKGLTVSFVRTNPDVIGEGGDECVEPPIEVFKRKKSLSMSDVGKLQPQIHQDDSNLGTRSPKFGAMDSVNQQSQSRGIVTRTLTSHGELSPPLQQKLEMGHINHQANQPPSIPHRLGQMGLGERRPKGLQRAPTGFDLHDDESAGRQSMDSTFSNDSESVSPAVARNLAPNLPPTVEEEDDFRPKSLKRSQTGWSEHGGDADEPPPTIPTMPQLPQTHSNEDDSPLDGKAFPADGYLQSEPADPNSFSARVMHKMRAEEGQALQQAAQHAGQGSNRNSASSTNSFAQNAFQAGTPPKPPPARGPYREPLSPTSQQRAWDAEDPHRSRARGSSPGRRPMPPGTFPLDTESQPLSSASSQHTVPSAASRTRGSPTGPADAYSTTSSRFEHAPFSAVSVQRTPSTYEKHFSPSAVHQSPRKPTPPEHERGANVQQQPPPAYVQTPIARTLSSNTAPEQRREHAPTSSLARSDTKSQGEMALTDFGNRVTHMQSIFRLTAEMGGSIHSYTHMQWLRVAIWWFLSGRVGMEALIRSKPKDGEPQPERLTQPHVDLAKTWWIVTQIIPNHPGLRKYGDQTMDTQAKLAKEAGDTAMAEVYEICDIILHYLRQLLGSVKRNQSMPPTQALIQGQDQSIWIEYPAFAPDAHSVLSGTASKPMLANGAGQKQINPALCIPLGDTRSDFAYFRMFVQASLSTDDPNTDRVPLPVVISVCRPRDALKVKLYICSQSELVNVTVGTNPDVGPTWKDLVWNNKTRGFTLQLRHGFSLRVDLSEQEFRSLWSIVDHTNRIDSNLRERNDERLASQMYLREVSYRDSTNPGAFPPERVKGCKLMAFEKFDISSDGGGKRKLHRGYRLVVVTGAHVRTLSCIMHEMGTKQEPMNFEYFADTDSAPGMILRFKEEFPDKKPRICRLDLVFNDNKDRNGIFGAFTSMNIGPEEDIFAQVPLKAFSIENADQADGFSHSGKDVLAKLQWQEAKVLNLDPVAANLEAPPTVKSESLRIVCKHSAGIISDRMNLGPGELLVRLPIDGAAELTLLRNPQRDMAVAIDATRTPDKRIPDELAELLKTLTSASTIRKLSFDNFTDLHAFQLAVTGFHVKFDGLAATFSISRRRMVVPIYKQWTANRIRLQIVEQDNIIQLVAFFQDFSHADAMNFQLKSMDTFEKMDKGGKACVRLVDAKFPLPVEERRGEGKMGKEEGKISGWAGMKRKYICLDTIEYPGEHDDIVIAFENVETRDRFVESLPAAAEMKRMFTVRRK</sequence>
<gene>
    <name evidence="6" type="ORF">K504DRAFT_503244</name>
</gene>
<dbReference type="InterPro" id="IPR056031">
    <property type="entry name" value="DUF7612"/>
</dbReference>
<feature type="region of interest" description="Disordered" evidence="1">
    <location>
        <begin position="1"/>
        <end position="32"/>
    </location>
</feature>
<dbReference type="Proteomes" id="UP000799428">
    <property type="component" value="Unassembled WGS sequence"/>
</dbReference>
<evidence type="ECO:0000259" key="2">
    <source>
        <dbReference type="Pfam" id="PF24586"/>
    </source>
</evidence>
<dbReference type="Pfam" id="PF24589">
    <property type="entry name" value="DUF7614"/>
    <property type="match status" value="1"/>
</dbReference>
<evidence type="ECO:0000259" key="3">
    <source>
        <dbReference type="Pfam" id="PF24587"/>
    </source>
</evidence>
<feature type="domain" description="DUF7614" evidence="5">
    <location>
        <begin position="1215"/>
        <end position="1359"/>
    </location>
</feature>
<evidence type="ECO:0000256" key="1">
    <source>
        <dbReference type="SAM" id="MobiDB-lite"/>
    </source>
</evidence>
<feature type="compositionally biased region" description="Polar residues" evidence="1">
    <location>
        <begin position="466"/>
        <end position="490"/>
    </location>
</feature>
<proteinExistence type="predicted"/>
<dbReference type="EMBL" id="MU005772">
    <property type="protein sequence ID" value="KAF2708058.1"/>
    <property type="molecule type" value="Genomic_DNA"/>
</dbReference>
<feature type="compositionally biased region" description="Low complexity" evidence="1">
    <location>
        <begin position="379"/>
        <end position="392"/>
    </location>
</feature>
<feature type="compositionally biased region" description="Polar residues" evidence="1">
    <location>
        <begin position="60"/>
        <end position="80"/>
    </location>
</feature>
<protein>
    <submittedName>
        <fullName evidence="6">Uncharacterized protein</fullName>
    </submittedName>
</protein>
<feature type="compositionally biased region" description="Polar residues" evidence="1">
    <location>
        <begin position="264"/>
        <end position="279"/>
    </location>
</feature>
<name>A0A6G1K5H6_9PLEO</name>
<evidence type="ECO:0000313" key="7">
    <source>
        <dbReference type="Proteomes" id="UP000799428"/>
    </source>
</evidence>
<dbReference type="Pfam" id="PF24588">
    <property type="entry name" value="DUF7613"/>
    <property type="match status" value="1"/>
</dbReference>
<feature type="compositionally biased region" description="Polar residues" evidence="1">
    <location>
        <begin position="1"/>
        <end position="10"/>
    </location>
</feature>
<feature type="domain" description="DUF7611" evidence="2">
    <location>
        <begin position="754"/>
        <end position="909"/>
    </location>
</feature>
<dbReference type="InterPro" id="IPR056033">
    <property type="entry name" value="DUF7614"/>
</dbReference>
<reference evidence="6" key="1">
    <citation type="journal article" date="2020" name="Stud. Mycol.">
        <title>101 Dothideomycetes genomes: a test case for predicting lifestyles and emergence of pathogens.</title>
        <authorList>
            <person name="Haridas S."/>
            <person name="Albert R."/>
            <person name="Binder M."/>
            <person name="Bloem J."/>
            <person name="Labutti K."/>
            <person name="Salamov A."/>
            <person name="Andreopoulos B."/>
            <person name="Baker S."/>
            <person name="Barry K."/>
            <person name="Bills G."/>
            <person name="Bluhm B."/>
            <person name="Cannon C."/>
            <person name="Castanera R."/>
            <person name="Culley D."/>
            <person name="Daum C."/>
            <person name="Ezra D."/>
            <person name="Gonzalez J."/>
            <person name="Henrissat B."/>
            <person name="Kuo A."/>
            <person name="Liang C."/>
            <person name="Lipzen A."/>
            <person name="Lutzoni F."/>
            <person name="Magnuson J."/>
            <person name="Mondo S."/>
            <person name="Nolan M."/>
            <person name="Ohm R."/>
            <person name="Pangilinan J."/>
            <person name="Park H.-J."/>
            <person name="Ramirez L."/>
            <person name="Alfaro M."/>
            <person name="Sun H."/>
            <person name="Tritt A."/>
            <person name="Yoshinaga Y."/>
            <person name="Zwiers L.-H."/>
            <person name="Turgeon B."/>
            <person name="Goodwin S."/>
            <person name="Spatafora J."/>
            <person name="Crous P."/>
            <person name="Grigoriev I."/>
        </authorList>
    </citation>
    <scope>NUCLEOTIDE SEQUENCE</scope>
    <source>
        <strain evidence="6">CBS 279.74</strain>
    </source>
</reference>